<evidence type="ECO:0000256" key="1">
    <source>
        <dbReference type="ARBA" id="ARBA00004651"/>
    </source>
</evidence>
<keyword evidence="4 6" id="KW-1133">Transmembrane helix</keyword>
<evidence type="ECO:0000256" key="2">
    <source>
        <dbReference type="ARBA" id="ARBA00022475"/>
    </source>
</evidence>
<dbReference type="AlphaFoldDB" id="A0AAP2DJU5"/>
<feature type="transmembrane region" description="Helical" evidence="6">
    <location>
        <begin position="747"/>
        <end position="769"/>
    </location>
</feature>
<feature type="transmembrane region" description="Helical" evidence="6">
    <location>
        <begin position="333"/>
        <end position="352"/>
    </location>
</feature>
<sequence length="786" mass="89139">MLRNYLVVAFRNIFRNKLFSTLNILGLAFGICSALLIFLWVNDELQYNKFHTNIDRLYRVMENQRYSDGRLYTFAATPGPMAPYIKEKFPEIELATRFTWSVNHLFQNGDKGFYEPGHFADQDFIEMFTFPLLQGDQKTALKEKNSIVISRKMAEKYFGSEDAMGKMLTMDTKDVFTVTGVLQDIPKSSSIQFEYLLPFQYFFDQNKNWLEQWDNNNIRTFLLLRENTDVTAFNKKLEDEIKNHAESTNVKLFTQAFGDSYLYGDFENGQQSGGRIEYVRIFFVVAVFVLIIACINFMNLATAQATKRAREVGLRKVIGAVPRQLFKQFMGESFVTVGIAALIAVVATLLLIPVFNEITGKALGLNLLDARILVTFIAIVAFTAFVAGSYPAFFISEFKPVQVLKGQLKSGSRAAAFRKGLVVLQFSLSIILIISTAVVFRQMSYMQNRDIGFDRENMFYVWMESDISRNFETFHNRLADAEGIESVTASGQLPIGIGNSTSGFNWEGKNKDERILFTILNVDYDFIQSMKMEMVDGRAFDRKLATDTINYIVNEKAAEKFGFKNGVVGQDLAYGENKGKIIGIVKDFNFGSLHNPIEPLIMYIQPRNFECLLVRTKVGETENALHSVEKLHKEYAPGYPFRYTFLNQDWENFYKAESQRGKVFNTLAVLSIFISCLGLFGLSAFSAERRTKELGIRKVLGASVPGLVQLMNREFATLVIISAGIGCPAGWYLMTKWLEGYAYHVDVGMITLLVAAAICLLIAVVTVSYHSLRVAMTDPVKSLRYE</sequence>
<reference evidence="9 10" key="1">
    <citation type="submission" date="2021-05" db="EMBL/GenBank/DDBJ databases">
        <title>A Polyphasic approach of four new species of the genus Ohtaekwangia: Ohtaekwangia histidinii sp. nov., Ohtaekwangia cretensis sp. nov., Ohtaekwangia indiensis sp. nov., Ohtaekwangia reichenbachii sp. nov. from diverse environment.</title>
        <authorList>
            <person name="Octaviana S."/>
        </authorList>
    </citation>
    <scope>NUCLEOTIDE SEQUENCE [LARGE SCALE GENOMIC DNA]</scope>
    <source>
        <strain evidence="9 10">PWU4</strain>
    </source>
</reference>
<feature type="transmembrane region" description="Helical" evidence="6">
    <location>
        <begin position="416"/>
        <end position="440"/>
    </location>
</feature>
<accession>A0AAP2DJU5</accession>
<feature type="transmembrane region" description="Helical" evidence="6">
    <location>
        <begin position="372"/>
        <end position="395"/>
    </location>
</feature>
<evidence type="ECO:0000259" key="7">
    <source>
        <dbReference type="Pfam" id="PF02687"/>
    </source>
</evidence>
<evidence type="ECO:0000256" key="3">
    <source>
        <dbReference type="ARBA" id="ARBA00022692"/>
    </source>
</evidence>
<evidence type="ECO:0000259" key="8">
    <source>
        <dbReference type="Pfam" id="PF12704"/>
    </source>
</evidence>
<keyword evidence="5 6" id="KW-0472">Membrane</keyword>
<protein>
    <submittedName>
        <fullName evidence="9">ABC transporter permease</fullName>
    </submittedName>
</protein>
<evidence type="ECO:0000256" key="4">
    <source>
        <dbReference type="ARBA" id="ARBA00022989"/>
    </source>
</evidence>
<dbReference type="GO" id="GO:0022857">
    <property type="term" value="F:transmembrane transporter activity"/>
    <property type="evidence" value="ECO:0007669"/>
    <property type="project" value="TreeGrafter"/>
</dbReference>
<keyword evidence="3 6" id="KW-0812">Transmembrane</keyword>
<feature type="domain" description="MacB-like periplasmic core" evidence="8">
    <location>
        <begin position="20"/>
        <end position="239"/>
    </location>
</feature>
<keyword evidence="2" id="KW-1003">Cell membrane</keyword>
<evidence type="ECO:0000256" key="6">
    <source>
        <dbReference type="SAM" id="Phobius"/>
    </source>
</evidence>
<dbReference type="InterPro" id="IPR025857">
    <property type="entry name" value="MacB_PCD"/>
</dbReference>
<dbReference type="InterPro" id="IPR050250">
    <property type="entry name" value="Macrolide_Exporter_MacB"/>
</dbReference>
<proteinExistence type="predicted"/>
<dbReference type="Proteomes" id="UP001319200">
    <property type="component" value="Unassembled WGS sequence"/>
</dbReference>
<feature type="domain" description="MacB-like periplasmic core" evidence="8">
    <location>
        <begin position="427"/>
        <end position="591"/>
    </location>
</feature>
<dbReference type="RefSeq" id="WP_254163366.1">
    <property type="nucleotide sequence ID" value="NZ_JAHESF010000009.1"/>
</dbReference>
<dbReference type="PANTHER" id="PTHR30572:SF18">
    <property type="entry name" value="ABC-TYPE MACROLIDE FAMILY EXPORT SYSTEM PERMEASE COMPONENT 2"/>
    <property type="match status" value="1"/>
</dbReference>
<name>A0AAP2DJU5_9BACT</name>
<dbReference type="InterPro" id="IPR003838">
    <property type="entry name" value="ABC3_permease_C"/>
</dbReference>
<dbReference type="Pfam" id="PF12704">
    <property type="entry name" value="MacB_PCD"/>
    <property type="match status" value="2"/>
</dbReference>
<dbReference type="Pfam" id="PF02687">
    <property type="entry name" value="FtsX"/>
    <property type="match status" value="2"/>
</dbReference>
<feature type="domain" description="ABC3 transporter permease C-terminal" evidence="7">
    <location>
        <begin position="666"/>
        <end position="775"/>
    </location>
</feature>
<feature type="transmembrane region" description="Helical" evidence="6">
    <location>
        <begin position="667"/>
        <end position="687"/>
    </location>
</feature>
<gene>
    <name evidence="9" type="ORF">KK083_11460</name>
</gene>
<dbReference type="PANTHER" id="PTHR30572">
    <property type="entry name" value="MEMBRANE COMPONENT OF TRANSPORTER-RELATED"/>
    <property type="match status" value="1"/>
</dbReference>
<feature type="domain" description="ABC3 transporter permease C-terminal" evidence="7">
    <location>
        <begin position="284"/>
        <end position="387"/>
    </location>
</feature>
<dbReference type="EMBL" id="JAHESF010000009">
    <property type="protein sequence ID" value="MBT1697496.1"/>
    <property type="molecule type" value="Genomic_DNA"/>
</dbReference>
<feature type="transmembrane region" description="Helical" evidence="6">
    <location>
        <begin position="278"/>
        <end position="300"/>
    </location>
</feature>
<dbReference type="GO" id="GO:0005886">
    <property type="term" value="C:plasma membrane"/>
    <property type="evidence" value="ECO:0007669"/>
    <property type="project" value="UniProtKB-SubCell"/>
</dbReference>
<evidence type="ECO:0000256" key="5">
    <source>
        <dbReference type="ARBA" id="ARBA00023136"/>
    </source>
</evidence>
<evidence type="ECO:0000313" key="9">
    <source>
        <dbReference type="EMBL" id="MBT1697496.1"/>
    </source>
</evidence>
<comment type="subcellular location">
    <subcellularLocation>
        <location evidence="1">Cell membrane</location>
        <topology evidence="1">Multi-pass membrane protein</topology>
    </subcellularLocation>
</comment>
<feature type="transmembrane region" description="Helical" evidence="6">
    <location>
        <begin position="715"/>
        <end position="735"/>
    </location>
</feature>
<comment type="caution">
    <text evidence="9">The sequence shown here is derived from an EMBL/GenBank/DDBJ whole genome shotgun (WGS) entry which is preliminary data.</text>
</comment>
<organism evidence="9 10">
    <name type="scientific">Chryseosolibacter histidini</name>
    <dbReference type="NCBI Taxonomy" id="2782349"/>
    <lineage>
        <taxon>Bacteria</taxon>
        <taxon>Pseudomonadati</taxon>
        <taxon>Bacteroidota</taxon>
        <taxon>Cytophagia</taxon>
        <taxon>Cytophagales</taxon>
        <taxon>Chryseotaleaceae</taxon>
        <taxon>Chryseosolibacter</taxon>
    </lineage>
</organism>
<feature type="transmembrane region" description="Helical" evidence="6">
    <location>
        <begin position="21"/>
        <end position="41"/>
    </location>
</feature>
<evidence type="ECO:0000313" key="10">
    <source>
        <dbReference type="Proteomes" id="UP001319200"/>
    </source>
</evidence>
<keyword evidence="10" id="KW-1185">Reference proteome</keyword>